<evidence type="ECO:0000256" key="1">
    <source>
        <dbReference type="ARBA" id="ARBA00022884"/>
    </source>
</evidence>
<feature type="compositionally biased region" description="Low complexity" evidence="3">
    <location>
        <begin position="181"/>
        <end position="214"/>
    </location>
</feature>
<evidence type="ECO:0000259" key="4">
    <source>
        <dbReference type="PROSITE" id="PS50961"/>
    </source>
</evidence>
<feature type="compositionally biased region" description="Polar residues" evidence="3">
    <location>
        <begin position="25"/>
        <end position="40"/>
    </location>
</feature>
<feature type="compositionally biased region" description="Polar residues" evidence="3">
    <location>
        <begin position="478"/>
        <end position="487"/>
    </location>
</feature>
<dbReference type="eggNOG" id="KOG2590">
    <property type="taxonomic scope" value="Eukaryota"/>
</dbReference>
<dbReference type="GO" id="GO:0045727">
    <property type="term" value="P:positive regulation of translation"/>
    <property type="evidence" value="ECO:0007669"/>
    <property type="project" value="TreeGrafter"/>
</dbReference>
<feature type="compositionally biased region" description="Polar residues" evidence="3">
    <location>
        <begin position="77"/>
        <end position="103"/>
    </location>
</feature>
<feature type="compositionally biased region" description="Low complexity" evidence="3">
    <location>
        <begin position="597"/>
        <end position="609"/>
    </location>
</feature>
<accession>A0A093V0M7</accession>
<dbReference type="SMART" id="SM00715">
    <property type="entry name" value="LA"/>
    <property type="match status" value="1"/>
</dbReference>
<feature type="region of interest" description="Disordered" evidence="3">
    <location>
        <begin position="591"/>
        <end position="622"/>
    </location>
</feature>
<dbReference type="AlphaFoldDB" id="A0A093V0M7"/>
<feature type="domain" description="HTH La-type RNA-binding" evidence="4">
    <location>
        <begin position="660"/>
        <end position="754"/>
    </location>
</feature>
<feature type="compositionally biased region" description="Basic and acidic residues" evidence="3">
    <location>
        <begin position="133"/>
        <end position="159"/>
    </location>
</feature>
<dbReference type="PANTHER" id="PTHR22792:SF132">
    <property type="entry name" value="LA-RELATED PROTEIN 1"/>
    <property type="match status" value="1"/>
</dbReference>
<dbReference type="SUPFAM" id="SSF46785">
    <property type="entry name" value="Winged helix' DNA-binding domain"/>
    <property type="match status" value="1"/>
</dbReference>
<dbReference type="InterPro" id="IPR045180">
    <property type="entry name" value="La_dom_prot"/>
</dbReference>
<feature type="compositionally biased region" description="Basic and acidic residues" evidence="3">
    <location>
        <begin position="233"/>
        <end position="261"/>
    </location>
</feature>
<gene>
    <name evidence="5" type="ORF">GQ26_0350940</name>
</gene>
<dbReference type="InterPro" id="IPR006630">
    <property type="entry name" value="La_HTH"/>
</dbReference>
<reference evidence="5" key="2">
    <citation type="journal article" date="2014" name="PLoS Genet.">
        <title>Signature gene expression reveals novel clues to the molecular mechanisms of dimorphic transition in Penicillium marneffei.</title>
        <authorList>
            <person name="Yang E."/>
            <person name="Wang G."/>
            <person name="Cai J."/>
            <person name="Woo P.C."/>
            <person name="Lau S.K."/>
            <person name="Yuen K.-Y."/>
            <person name="Chow W.-N."/>
            <person name="Lin X."/>
        </authorList>
    </citation>
    <scope>NUCLEOTIDE SEQUENCE</scope>
    <source>
        <strain evidence="5">PM1</strain>
    </source>
</reference>
<dbReference type="CDD" id="cd07323">
    <property type="entry name" value="LAM"/>
    <property type="match status" value="1"/>
</dbReference>
<feature type="compositionally biased region" description="Basic and acidic residues" evidence="3">
    <location>
        <begin position="521"/>
        <end position="555"/>
    </location>
</feature>
<feature type="compositionally biased region" description="Basic and acidic residues" evidence="3">
    <location>
        <begin position="171"/>
        <end position="180"/>
    </location>
</feature>
<feature type="compositionally biased region" description="Polar residues" evidence="3">
    <location>
        <begin position="439"/>
        <end position="450"/>
    </location>
</feature>
<dbReference type="GO" id="GO:0010494">
    <property type="term" value="C:cytoplasmic stress granule"/>
    <property type="evidence" value="ECO:0007669"/>
    <property type="project" value="TreeGrafter"/>
</dbReference>
<name>A0A093V0M7_TALMA</name>
<dbReference type="InterPro" id="IPR036388">
    <property type="entry name" value="WH-like_DNA-bd_sf"/>
</dbReference>
<feature type="compositionally biased region" description="Polar residues" evidence="3">
    <location>
        <begin position="52"/>
        <end position="62"/>
    </location>
</feature>
<sequence length="836" mass="91045">MATTATKAEVPTFSYAQAAKGLAAPTSSQQIAKTTEQSGKIAQDNEVIKSSAPEQTSTSVSAESEKAESIADHESKSATTGSTKNAVSGASSPTFGTASTSTLAKEDEIPPIMNGDSHWENKSQTSTSAEKSNNTKDKDGKKDESSKSADKAPPVKELKAAPPPAVNVWQQRKEAQEAKVKASAAVLKSVNAATKPTAPKPATASANASDSTKAANKKKTANDSQTDASNSLNKDRKRVENGKPREEGPKKSTNRIPREESADVAPPPVADATAWPTPQTALGEEKRKAQEKSDKTEKVEKSPSTRGKEKWTPVHYVPTAVFTTPLPSGARRGGRPARGGREGGRGAHSSNSNTNSTTTPADAKPAPAAQPSQVQPKQHANLPERGRNEGGLARANSLPAPARKPATTDASAQQPDQRRFQPNSERPRVDTRPKATEEGNATSNGTSSPPVDNAAKAYREPRSAKAPEFVPAHKASDRSPQSGTSPADAQANGRFVPNHERRFDNSTKSVETPREVNGFVPREREFKDYNREKGEFQRDREHQKERGESRPERGRGGYRGRGGHSYNGPHNQHFQNSQVSQHPFVPKQFNAGDRQRSQQQNFQNGTQPQHVNHRLSLRSPPMPNSAGLYSAYPVPDINTVYQGYQPIPPGPMSAVPYQPYMEPFNLFTLIQMQLEYYFSVDNLCKDLYLRKHMDSQGFVRLSFIAGFKRIRHLTEDYEMLRHCGRQLRNAEYIIGEDGQDRLRPRDKWEQWVLPVDQRDASAQNDGHAPAVFQHPAEQNSFAAPMTNGVDHNGYQAAPNGLPNGGHEQIALSSAAPEFTPYVSVGGHNEVPNVGYQ</sequence>
<comment type="caution">
    <text evidence="5">The sequence shown here is derived from an EMBL/GenBank/DDBJ whole genome shotgun (WGS) entry which is preliminary data.</text>
</comment>
<feature type="compositionally biased region" description="Basic and acidic residues" evidence="3">
    <location>
        <begin position="63"/>
        <end position="76"/>
    </location>
</feature>
<feature type="compositionally biased region" description="Basic and acidic residues" evidence="3">
    <location>
        <begin position="425"/>
        <end position="437"/>
    </location>
</feature>
<reference key="1">
    <citation type="journal article" date="2014" name="PLoS Genet.">
        <title>Signature Gene Expression Reveals Novel Clues to the Molecular Mechanisms of Dimorphic Transition in Penicillium marneffei.</title>
        <authorList>
            <person name="Yang E."/>
            <person name="Wang G."/>
            <person name="Cai J."/>
            <person name="Woo P.C."/>
            <person name="Lau S.K."/>
            <person name="Yuen K.-Y."/>
            <person name="Chow W.-N."/>
            <person name="Lin X."/>
        </authorList>
    </citation>
    <scope>NUCLEOTIDE SEQUENCE [LARGE SCALE GENOMIC DNA]</scope>
    <source>
        <strain>PM1</strain>
    </source>
</reference>
<dbReference type="GO" id="GO:0005829">
    <property type="term" value="C:cytosol"/>
    <property type="evidence" value="ECO:0007669"/>
    <property type="project" value="TreeGrafter"/>
</dbReference>
<evidence type="ECO:0000313" key="5">
    <source>
        <dbReference type="EMBL" id="KFX43504.1"/>
    </source>
</evidence>
<dbReference type="Pfam" id="PF05383">
    <property type="entry name" value="La"/>
    <property type="match status" value="1"/>
</dbReference>
<dbReference type="Gene3D" id="1.10.10.10">
    <property type="entry name" value="Winged helix-like DNA-binding domain superfamily/Winged helix DNA-binding domain"/>
    <property type="match status" value="1"/>
</dbReference>
<evidence type="ECO:0000256" key="3">
    <source>
        <dbReference type="SAM" id="MobiDB-lite"/>
    </source>
</evidence>
<dbReference type="PROSITE" id="PS50961">
    <property type="entry name" value="HTH_LA"/>
    <property type="match status" value="1"/>
</dbReference>
<proteinExistence type="predicted"/>
<dbReference type="GO" id="GO:0003723">
    <property type="term" value="F:RNA binding"/>
    <property type="evidence" value="ECO:0007669"/>
    <property type="project" value="UniProtKB-UniRule"/>
</dbReference>
<feature type="region of interest" description="Disordered" evidence="3">
    <location>
        <begin position="20"/>
        <end position="576"/>
    </location>
</feature>
<evidence type="ECO:0000256" key="2">
    <source>
        <dbReference type="PROSITE-ProRule" id="PRU00332"/>
    </source>
</evidence>
<dbReference type="PANTHER" id="PTHR22792">
    <property type="entry name" value="LUPUS LA PROTEIN-RELATED"/>
    <property type="match status" value="1"/>
</dbReference>
<feature type="compositionally biased region" description="Polar residues" evidence="3">
    <location>
        <begin position="408"/>
        <end position="424"/>
    </location>
</feature>
<feature type="compositionally biased region" description="Low complexity" evidence="3">
    <location>
        <begin position="347"/>
        <end position="378"/>
    </location>
</feature>
<dbReference type="InterPro" id="IPR036390">
    <property type="entry name" value="WH_DNA-bd_sf"/>
</dbReference>
<organism evidence="5">
    <name type="scientific">Talaromyces marneffei PM1</name>
    <dbReference type="NCBI Taxonomy" id="1077442"/>
    <lineage>
        <taxon>Eukaryota</taxon>
        <taxon>Fungi</taxon>
        <taxon>Dikarya</taxon>
        <taxon>Ascomycota</taxon>
        <taxon>Pezizomycotina</taxon>
        <taxon>Eurotiomycetes</taxon>
        <taxon>Eurotiomycetidae</taxon>
        <taxon>Eurotiales</taxon>
        <taxon>Trichocomaceae</taxon>
        <taxon>Talaromyces</taxon>
        <taxon>Talaromyces sect. Talaromyces</taxon>
    </lineage>
</organism>
<dbReference type="EMBL" id="JPOX01000035">
    <property type="protein sequence ID" value="KFX43504.1"/>
    <property type="molecule type" value="Genomic_DNA"/>
</dbReference>
<keyword evidence="1 2" id="KW-0694">RNA-binding</keyword>
<feature type="compositionally biased region" description="Basic and acidic residues" evidence="3">
    <location>
        <begin position="283"/>
        <end position="312"/>
    </location>
</feature>
<feature type="compositionally biased region" description="Polar residues" evidence="3">
    <location>
        <begin position="122"/>
        <end position="132"/>
    </location>
</feature>
<protein>
    <submittedName>
        <fullName evidence="5">Putative HTH La-type RNA-binding protein</fullName>
    </submittedName>
</protein>